<protein>
    <submittedName>
        <fullName evidence="2">Uncharacterized protein</fullName>
    </submittedName>
</protein>
<dbReference type="Proteomes" id="UP001558652">
    <property type="component" value="Unassembled WGS sequence"/>
</dbReference>
<sequence>MGQQSVNDVVEDGTLTGCDPERHNRTTQRASRGPIVFLICEEGSRDGVSFGSSKGSMVETLIYESPLQEEPEPNPSADQSSIDSTPGDTGYKSYSPRQEVETEPPRRVPPHRCPFRLELCAE</sequence>
<comment type="caution">
    <text evidence="2">The sequence shown here is derived from an EMBL/GenBank/DDBJ whole genome shotgun (WGS) entry which is preliminary data.</text>
</comment>
<dbReference type="EMBL" id="JBFDAA010000016">
    <property type="protein sequence ID" value="KAL1116954.1"/>
    <property type="molecule type" value="Genomic_DNA"/>
</dbReference>
<feature type="compositionally biased region" description="Polar residues" evidence="1">
    <location>
        <begin position="76"/>
        <end position="87"/>
    </location>
</feature>
<evidence type="ECO:0000313" key="2">
    <source>
        <dbReference type="EMBL" id="KAL1116954.1"/>
    </source>
</evidence>
<dbReference type="AlphaFoldDB" id="A0ABD0YM59"/>
<feature type="region of interest" description="Disordered" evidence="1">
    <location>
        <begin position="63"/>
        <end position="113"/>
    </location>
</feature>
<evidence type="ECO:0000313" key="3">
    <source>
        <dbReference type="Proteomes" id="UP001558652"/>
    </source>
</evidence>
<accession>A0ABD0YM59</accession>
<gene>
    <name evidence="2" type="ORF">AAG570_004282</name>
</gene>
<name>A0ABD0YM59_9HEMI</name>
<feature type="region of interest" description="Disordered" evidence="1">
    <location>
        <begin position="1"/>
        <end position="32"/>
    </location>
</feature>
<proteinExistence type="predicted"/>
<evidence type="ECO:0000256" key="1">
    <source>
        <dbReference type="SAM" id="MobiDB-lite"/>
    </source>
</evidence>
<reference evidence="2 3" key="1">
    <citation type="submission" date="2024-07" db="EMBL/GenBank/DDBJ databases">
        <title>Chromosome-level genome assembly of the water stick insect Ranatra chinensis (Heteroptera: Nepidae).</title>
        <authorList>
            <person name="Liu X."/>
        </authorList>
    </citation>
    <scope>NUCLEOTIDE SEQUENCE [LARGE SCALE GENOMIC DNA]</scope>
    <source>
        <strain evidence="2">Cailab_2021Rc</strain>
        <tissue evidence="2">Muscle</tissue>
    </source>
</reference>
<organism evidence="2 3">
    <name type="scientific">Ranatra chinensis</name>
    <dbReference type="NCBI Taxonomy" id="642074"/>
    <lineage>
        <taxon>Eukaryota</taxon>
        <taxon>Metazoa</taxon>
        <taxon>Ecdysozoa</taxon>
        <taxon>Arthropoda</taxon>
        <taxon>Hexapoda</taxon>
        <taxon>Insecta</taxon>
        <taxon>Pterygota</taxon>
        <taxon>Neoptera</taxon>
        <taxon>Paraneoptera</taxon>
        <taxon>Hemiptera</taxon>
        <taxon>Heteroptera</taxon>
        <taxon>Panheteroptera</taxon>
        <taxon>Nepomorpha</taxon>
        <taxon>Nepidae</taxon>
        <taxon>Ranatrinae</taxon>
        <taxon>Ranatra</taxon>
    </lineage>
</organism>
<keyword evidence="3" id="KW-1185">Reference proteome</keyword>